<accession>A0A654FNU7</accession>
<evidence type="ECO:0000313" key="2">
    <source>
        <dbReference type="Proteomes" id="UP000426265"/>
    </source>
</evidence>
<name>A0A654FNU7_ARATH</name>
<proteinExistence type="predicted"/>
<dbReference type="Proteomes" id="UP000426265">
    <property type="component" value="Unassembled WGS sequence"/>
</dbReference>
<reference evidence="1 2" key="1">
    <citation type="submission" date="2019-11" db="EMBL/GenBank/DDBJ databases">
        <authorList>
            <person name="Jiao W.-B."/>
            <person name="Schneeberger K."/>
        </authorList>
    </citation>
    <scope>NUCLEOTIDE SEQUENCE [LARGE SCALE GENOMIC DNA]</scope>
    <source>
        <strain evidence="2">cv. An-1</strain>
    </source>
</reference>
<gene>
    <name evidence="1" type="ORF">AN1_LOCUS17985</name>
</gene>
<sequence length="245" mass="27659">MASSLVSLPFSSSITRIANSSDDTSFCKLESTLAMKMKNVKISLKCFSTKDSGDKLKTEIGEDTDAISMAAAAAVDAEEQSPFNTSDFKVKTEIGEDTDAISMAAAAADAEKQSFFNSFIEGVVKKLYLPKHNNVIKYAHWKHLATCSLETLFPGPYDVVFKKKYSVEKGIEEGSFYEFLHDDEKIGKLILMEEYFSYTLDDKEIEKMMYNDVIERKMKILKDEAEVKIKLNICRRNLNNVEKEI</sequence>
<protein>
    <submittedName>
        <fullName evidence="1">Uncharacterized protein</fullName>
    </submittedName>
</protein>
<dbReference type="AlphaFoldDB" id="A0A654FNU7"/>
<dbReference type="EMBL" id="CACRSJ010000109">
    <property type="protein sequence ID" value="VYS62558.1"/>
    <property type="molecule type" value="Genomic_DNA"/>
</dbReference>
<evidence type="ECO:0000313" key="1">
    <source>
        <dbReference type="EMBL" id="VYS62558.1"/>
    </source>
</evidence>
<organism evidence="1 2">
    <name type="scientific">Arabidopsis thaliana</name>
    <name type="common">Mouse-ear cress</name>
    <dbReference type="NCBI Taxonomy" id="3702"/>
    <lineage>
        <taxon>Eukaryota</taxon>
        <taxon>Viridiplantae</taxon>
        <taxon>Streptophyta</taxon>
        <taxon>Embryophyta</taxon>
        <taxon>Tracheophyta</taxon>
        <taxon>Spermatophyta</taxon>
        <taxon>Magnoliopsida</taxon>
        <taxon>eudicotyledons</taxon>
        <taxon>Gunneridae</taxon>
        <taxon>Pentapetalae</taxon>
        <taxon>rosids</taxon>
        <taxon>malvids</taxon>
        <taxon>Brassicales</taxon>
        <taxon>Brassicaceae</taxon>
        <taxon>Camelineae</taxon>
        <taxon>Arabidopsis</taxon>
    </lineage>
</organism>